<protein>
    <submittedName>
        <fullName evidence="3">Uncharacterized protein</fullName>
    </submittedName>
</protein>
<dbReference type="OrthoDB" id="530958at2"/>
<accession>A0A1Z3HLU2</accession>
<sequence>MSYYSNHYRQPRQTPTRRPQRHPDGQLRRASTPRSQPQPAPRRRSRRQAGVLLAGSSMLALAALVVTPFDRSEQSRTADLCQQRVQSQSVLSRDELSQLLTVAERSSKETVRQIIQEPYCVLSPVTVREGAQAEREAYPLEFDPQTWFVVLYEEGEYAGYDFSFRR</sequence>
<feature type="region of interest" description="Disordered" evidence="1">
    <location>
        <begin position="1"/>
        <end position="48"/>
    </location>
</feature>
<reference evidence="3 4" key="1">
    <citation type="journal article" date="2016" name="Biochim. Biophys. Acta">
        <title>Characterization of red-shifted phycobilisomes isolated from the chlorophyll f-containing cyanobacterium Halomicronema hongdechloris.</title>
        <authorList>
            <person name="Li Y."/>
            <person name="Lin Y."/>
            <person name="Garvey C.J."/>
            <person name="Birch D."/>
            <person name="Corkery R.W."/>
            <person name="Loughlin P.C."/>
            <person name="Scheer H."/>
            <person name="Willows R.D."/>
            <person name="Chen M."/>
        </authorList>
    </citation>
    <scope>NUCLEOTIDE SEQUENCE [LARGE SCALE GENOMIC DNA]</scope>
    <source>
        <strain evidence="3 4">C2206</strain>
    </source>
</reference>
<evidence type="ECO:0000313" key="3">
    <source>
        <dbReference type="EMBL" id="ASC71282.1"/>
    </source>
</evidence>
<dbReference type="RefSeq" id="WP_088429804.1">
    <property type="nucleotide sequence ID" value="NZ_CP021983.2"/>
</dbReference>
<evidence type="ECO:0000313" key="4">
    <source>
        <dbReference type="Proteomes" id="UP000191901"/>
    </source>
</evidence>
<keyword evidence="2" id="KW-1133">Transmembrane helix</keyword>
<evidence type="ECO:0000256" key="2">
    <source>
        <dbReference type="SAM" id="Phobius"/>
    </source>
</evidence>
<gene>
    <name evidence="3" type="ORF">XM38_022340</name>
</gene>
<keyword evidence="2" id="KW-0812">Transmembrane</keyword>
<dbReference type="Proteomes" id="UP000191901">
    <property type="component" value="Chromosome"/>
</dbReference>
<proteinExistence type="predicted"/>
<dbReference type="AlphaFoldDB" id="A0A1Z3HLU2"/>
<keyword evidence="4" id="KW-1185">Reference proteome</keyword>
<evidence type="ECO:0000256" key="1">
    <source>
        <dbReference type="SAM" id="MobiDB-lite"/>
    </source>
</evidence>
<dbReference type="KEGG" id="hhg:XM38_022340"/>
<dbReference type="EMBL" id="CP021983">
    <property type="protein sequence ID" value="ASC71282.1"/>
    <property type="molecule type" value="Genomic_DNA"/>
</dbReference>
<keyword evidence="2" id="KW-0472">Membrane</keyword>
<name>A0A1Z3HLU2_9CYAN</name>
<feature type="transmembrane region" description="Helical" evidence="2">
    <location>
        <begin position="49"/>
        <end position="69"/>
    </location>
</feature>
<organism evidence="3 4">
    <name type="scientific">Halomicronema hongdechloris C2206</name>
    <dbReference type="NCBI Taxonomy" id="1641165"/>
    <lineage>
        <taxon>Bacteria</taxon>
        <taxon>Bacillati</taxon>
        <taxon>Cyanobacteriota</taxon>
        <taxon>Cyanophyceae</taxon>
        <taxon>Nodosilineales</taxon>
        <taxon>Nodosilineaceae</taxon>
        <taxon>Halomicronema</taxon>
    </lineage>
</organism>